<dbReference type="GO" id="GO:0009279">
    <property type="term" value="C:cell outer membrane"/>
    <property type="evidence" value="ECO:0007669"/>
    <property type="project" value="UniProtKB-SubCell"/>
</dbReference>
<dbReference type="Gene3D" id="2.40.170.10">
    <property type="entry name" value="Porin, LamB type"/>
    <property type="match status" value="1"/>
</dbReference>
<comment type="similarity">
    <text evidence="2">Belongs to the porin LamB (TC 1.B.3) family.</text>
</comment>
<dbReference type="InterPro" id="IPR036998">
    <property type="entry name" value="Porin_LamB_sf"/>
</dbReference>
<feature type="signal peptide" evidence="10">
    <location>
        <begin position="1"/>
        <end position="32"/>
    </location>
</feature>
<dbReference type="AlphaFoldDB" id="A0A3S9HMJ2"/>
<dbReference type="OrthoDB" id="106611at2"/>
<dbReference type="PANTHER" id="PTHR38762">
    <property type="entry name" value="CRYPTIC OUTER MEMBRANE PORIN BGLH-RELATED"/>
    <property type="match status" value="1"/>
</dbReference>
<evidence type="ECO:0000256" key="10">
    <source>
        <dbReference type="SAM" id="SignalP"/>
    </source>
</evidence>
<protein>
    <submittedName>
        <fullName evidence="11">Carbohydrate porin</fullName>
    </submittedName>
</protein>
<comment type="subcellular location">
    <subcellularLocation>
        <location evidence="1">Cell outer membrane</location>
        <topology evidence="1">Multi-pass membrane protein</topology>
    </subcellularLocation>
</comment>
<keyword evidence="5" id="KW-0812">Transmembrane</keyword>
<proteinExistence type="inferred from homology"/>
<dbReference type="GO" id="GO:0015774">
    <property type="term" value="P:polysaccharide transport"/>
    <property type="evidence" value="ECO:0007669"/>
    <property type="project" value="TreeGrafter"/>
</dbReference>
<keyword evidence="8" id="KW-0472">Membrane</keyword>
<evidence type="ECO:0000256" key="5">
    <source>
        <dbReference type="ARBA" id="ARBA00022692"/>
    </source>
</evidence>
<keyword evidence="6" id="KW-0406">Ion transport</keyword>
<accession>A0A3S9HMJ2</accession>
<dbReference type="SUPFAM" id="SSF56935">
    <property type="entry name" value="Porins"/>
    <property type="match status" value="1"/>
</dbReference>
<keyword evidence="12" id="KW-1185">Reference proteome</keyword>
<evidence type="ECO:0000256" key="6">
    <source>
        <dbReference type="ARBA" id="ARBA00023065"/>
    </source>
</evidence>
<evidence type="ECO:0000256" key="2">
    <source>
        <dbReference type="ARBA" id="ARBA00007055"/>
    </source>
</evidence>
<dbReference type="PANTHER" id="PTHR38762:SF1">
    <property type="entry name" value="CRYPTIC OUTER MEMBRANE PORIN BGLH-RELATED"/>
    <property type="match status" value="1"/>
</dbReference>
<evidence type="ECO:0000313" key="11">
    <source>
        <dbReference type="EMBL" id="AZP13330.1"/>
    </source>
</evidence>
<dbReference type="Proteomes" id="UP000275663">
    <property type="component" value="Chromosome"/>
</dbReference>
<dbReference type="GO" id="GO:0046930">
    <property type="term" value="C:pore complex"/>
    <property type="evidence" value="ECO:0007669"/>
    <property type="project" value="UniProtKB-KW"/>
</dbReference>
<evidence type="ECO:0000256" key="3">
    <source>
        <dbReference type="ARBA" id="ARBA00022448"/>
    </source>
</evidence>
<name>A0A3S9HMJ2_9BURK</name>
<keyword evidence="10" id="KW-0732">Signal</keyword>
<dbReference type="KEGG" id="upv:EJN92_15810"/>
<evidence type="ECO:0000256" key="4">
    <source>
        <dbReference type="ARBA" id="ARBA00022452"/>
    </source>
</evidence>
<organism evidence="11 12">
    <name type="scientific">Undibacterium parvum</name>
    <dbReference type="NCBI Taxonomy" id="401471"/>
    <lineage>
        <taxon>Bacteria</taxon>
        <taxon>Pseudomonadati</taxon>
        <taxon>Pseudomonadota</taxon>
        <taxon>Betaproteobacteria</taxon>
        <taxon>Burkholderiales</taxon>
        <taxon>Oxalobacteraceae</taxon>
        <taxon>Undibacterium</taxon>
    </lineage>
</organism>
<dbReference type="PROSITE" id="PS51257">
    <property type="entry name" value="PROKAR_LIPOPROTEIN"/>
    <property type="match status" value="1"/>
</dbReference>
<gene>
    <name evidence="11" type="ORF">EJN92_15810</name>
</gene>
<dbReference type="InterPro" id="IPR050286">
    <property type="entry name" value="G_neg_Bact_CarbUptk_Porin"/>
</dbReference>
<keyword evidence="7" id="KW-0626">Porin</keyword>
<feature type="chain" id="PRO_5019124305" evidence="10">
    <location>
        <begin position="33"/>
        <end position="427"/>
    </location>
</feature>
<keyword evidence="3" id="KW-0813">Transport</keyword>
<dbReference type="EMBL" id="CP034464">
    <property type="protein sequence ID" value="AZP13330.1"/>
    <property type="molecule type" value="Genomic_DNA"/>
</dbReference>
<dbReference type="Pfam" id="PF02264">
    <property type="entry name" value="LamB"/>
    <property type="match status" value="1"/>
</dbReference>
<evidence type="ECO:0000313" key="12">
    <source>
        <dbReference type="Proteomes" id="UP000275663"/>
    </source>
</evidence>
<keyword evidence="4" id="KW-1134">Transmembrane beta strand</keyword>
<dbReference type="RefSeq" id="WP_126128703.1">
    <property type="nucleotide sequence ID" value="NZ_CP034464.1"/>
</dbReference>
<evidence type="ECO:0000256" key="7">
    <source>
        <dbReference type="ARBA" id="ARBA00023114"/>
    </source>
</evidence>
<dbReference type="InterPro" id="IPR003192">
    <property type="entry name" value="Porin_LamB"/>
</dbReference>
<sequence>MKRSALNISLKTLPAALGIAFGLAVSCGLAQAGDTDTEGFHGYLRAGVGSSSTHGPQSCYDLGGNTMKYRLGNECDSFTEFGYTKEMVKTDNGVSFVGTVWVDAYKGSSDFGDAKTGLSKAYVEAKNLDFLNGGIAWIGKRHYLRPDIHMLDLQYINMNGTGGGLDKIGAGPGKFSYAVFKDNDTNEINPTTGKVVTTNAALRQNFIYEGLPVNPGGTFDIATSIISAQGENKHNGWQVSAFHRQANVFGGGNTVGVQYGVGPGTGVGGPCCDRMGPSGSTLLGSDVTRMRIFDSLWIQPTTEFSMEFAALLQTDKSDAKGSSTWTSLGVRPVYAINTNFKLQLEIGTSKVTSATGGEDMRLTKITFAPTISAGKGYWSRPELRAFVTYAKWNDAATAAVNASNNSGPVYGSNTSGTSIGIQLETWF</sequence>
<dbReference type="GO" id="GO:0015144">
    <property type="term" value="F:carbohydrate transmembrane transporter activity"/>
    <property type="evidence" value="ECO:0007669"/>
    <property type="project" value="TreeGrafter"/>
</dbReference>
<dbReference type="GO" id="GO:0015288">
    <property type="term" value="F:porin activity"/>
    <property type="evidence" value="ECO:0007669"/>
    <property type="project" value="UniProtKB-KW"/>
</dbReference>
<dbReference type="GO" id="GO:0006811">
    <property type="term" value="P:monoatomic ion transport"/>
    <property type="evidence" value="ECO:0007669"/>
    <property type="project" value="UniProtKB-KW"/>
</dbReference>
<keyword evidence="9" id="KW-0998">Cell outer membrane</keyword>
<evidence type="ECO:0000256" key="9">
    <source>
        <dbReference type="ARBA" id="ARBA00023237"/>
    </source>
</evidence>
<evidence type="ECO:0000256" key="8">
    <source>
        <dbReference type="ARBA" id="ARBA00023136"/>
    </source>
</evidence>
<evidence type="ECO:0000256" key="1">
    <source>
        <dbReference type="ARBA" id="ARBA00004571"/>
    </source>
</evidence>
<reference evidence="11 12" key="1">
    <citation type="journal article" date="2011" name="Int. J. Syst. Evol. Microbiol.">
        <title>Description of Undibacterium oligocarboniphilum sp. nov., isolated from purified water, and Undibacterium pigrum strain CCUG 49012 as the type strain of Undibacterium parvum sp. nov., and emended descriptions of the genus Undibacterium and the species Undibacterium pigrum.</title>
        <authorList>
            <person name="Eder W."/>
            <person name="Wanner G."/>
            <person name="Ludwig W."/>
            <person name="Busse H.J."/>
            <person name="Ziemke-Kageler F."/>
            <person name="Lang E."/>
        </authorList>
    </citation>
    <scope>NUCLEOTIDE SEQUENCE [LARGE SCALE GENOMIC DNA]</scope>
    <source>
        <strain evidence="11 12">DSM 23061</strain>
    </source>
</reference>